<dbReference type="OrthoDB" id="6086927at2"/>
<protein>
    <submittedName>
        <fullName evidence="1">Uncharacterized protein</fullName>
    </submittedName>
</protein>
<dbReference type="AlphaFoldDB" id="A0A5P1RC88"/>
<dbReference type="KEGG" id="ncu:F0U83_11220"/>
<name>A0A5P1RC88_9GAMM</name>
<accession>A0A5P1RC88</accession>
<organism evidence="1 2">
    <name type="scientific">Neptunomonas concharum</name>
    <dbReference type="NCBI Taxonomy" id="1031538"/>
    <lineage>
        <taxon>Bacteria</taxon>
        <taxon>Pseudomonadati</taxon>
        <taxon>Pseudomonadota</taxon>
        <taxon>Gammaproteobacteria</taxon>
        <taxon>Oceanospirillales</taxon>
        <taxon>Oceanospirillaceae</taxon>
        <taxon>Neptunomonas</taxon>
    </lineage>
</organism>
<dbReference type="EMBL" id="CP043869">
    <property type="protein sequence ID" value="QEQ97238.1"/>
    <property type="molecule type" value="Genomic_DNA"/>
</dbReference>
<evidence type="ECO:0000313" key="2">
    <source>
        <dbReference type="Proteomes" id="UP000324760"/>
    </source>
</evidence>
<keyword evidence="2" id="KW-1185">Reference proteome</keyword>
<dbReference type="RefSeq" id="WP_138987120.1">
    <property type="nucleotide sequence ID" value="NZ_CP043869.1"/>
</dbReference>
<dbReference type="Proteomes" id="UP000324760">
    <property type="component" value="Chromosome"/>
</dbReference>
<reference evidence="1 2" key="1">
    <citation type="journal article" date="2019" name="Biochem. Eng. J.">
        <title>Metabolic engineering of the marine bacteria Neptunomonas concharum for the production of acetoin and meso-2,3-butanediol from acetate.</title>
        <authorList>
            <person name="Li W."/>
            <person name="Pu N."/>
            <person name="Liu C.-X."/>
            <person name="Yuan Q.-P."/>
            <person name="Li Z.-J."/>
        </authorList>
    </citation>
    <scope>NUCLEOTIDE SEQUENCE [LARGE SCALE GENOMIC DNA]</scope>
    <source>
        <strain evidence="1 2">JCM17730</strain>
    </source>
</reference>
<proteinExistence type="predicted"/>
<sequence length="266" mass="29166">MSPTLSDILVSLKSEYQQRMEANHYQLPFLTAETLCHEKLYLETDLLSRIIDEDPTLLAARASDLIADTNEQQNPSVGAIISSNIVMAALENLLAIAVESGWLDVDDEGHILVDEKELDPQREYPVTANYSQSELAQANLSKRTTSLLTKIFQAAEQEYLDQLDSEAHDAYQLALQVSGNHAIFAPEDIAPLVAENPLLLGLRSDDVLDEEMFSGDPPAGIIISGHLTHILLDQLLEIAESKGALAHDGEGHLILPEGDDDNPVIH</sequence>
<gene>
    <name evidence="1" type="ORF">F0U83_11220</name>
</gene>
<evidence type="ECO:0000313" key="1">
    <source>
        <dbReference type="EMBL" id="QEQ97238.1"/>
    </source>
</evidence>